<keyword evidence="2 8" id="KW-0812">Transmembrane</keyword>
<feature type="transmembrane region" description="Helical" evidence="8">
    <location>
        <begin position="243"/>
        <end position="268"/>
    </location>
</feature>
<keyword evidence="5 8" id="KW-1133">Transmembrane helix</keyword>
<dbReference type="Proteomes" id="UP000681586">
    <property type="component" value="Unassembled WGS sequence"/>
</dbReference>
<feature type="transmembrane region" description="Helical" evidence="8">
    <location>
        <begin position="18"/>
        <end position="36"/>
    </location>
</feature>
<dbReference type="Gene3D" id="1.20.1560.10">
    <property type="entry name" value="ABC transporter type 1, transmembrane domain"/>
    <property type="match status" value="1"/>
</dbReference>
<dbReference type="InterPro" id="IPR011527">
    <property type="entry name" value="ABC1_TM_dom"/>
</dbReference>
<evidence type="ECO:0000256" key="3">
    <source>
        <dbReference type="ARBA" id="ARBA00022741"/>
    </source>
</evidence>
<feature type="transmembrane region" description="Helical" evidence="8">
    <location>
        <begin position="56"/>
        <end position="77"/>
    </location>
</feature>
<evidence type="ECO:0000259" key="10">
    <source>
        <dbReference type="PROSITE" id="PS50929"/>
    </source>
</evidence>
<dbReference type="Gene3D" id="3.40.50.300">
    <property type="entry name" value="P-loop containing nucleotide triphosphate hydrolases"/>
    <property type="match status" value="1"/>
</dbReference>
<dbReference type="SMART" id="SM00382">
    <property type="entry name" value="AAA"/>
    <property type="match status" value="1"/>
</dbReference>
<comment type="caution">
    <text evidence="11">The sequence shown here is derived from an EMBL/GenBank/DDBJ whole genome shotgun (WGS) entry which is preliminary data.</text>
</comment>
<evidence type="ECO:0000313" key="12">
    <source>
        <dbReference type="Proteomes" id="UP000681586"/>
    </source>
</evidence>
<dbReference type="SUPFAM" id="SSF52540">
    <property type="entry name" value="P-loop containing nucleoside triphosphate hydrolases"/>
    <property type="match status" value="1"/>
</dbReference>
<dbReference type="PROSITE" id="PS00211">
    <property type="entry name" value="ABC_TRANSPORTER_1"/>
    <property type="match status" value="1"/>
</dbReference>
<dbReference type="GO" id="GO:0005524">
    <property type="term" value="F:ATP binding"/>
    <property type="evidence" value="ECO:0007669"/>
    <property type="project" value="UniProtKB-KW"/>
</dbReference>
<evidence type="ECO:0000256" key="5">
    <source>
        <dbReference type="ARBA" id="ARBA00022989"/>
    </source>
</evidence>
<keyword evidence="3" id="KW-0547">Nucleotide-binding</keyword>
<sequence>MKVFAKLGWFIKKERKNYIIGILILLIVALIDLLPPQIIGRVIDGITFNSLTGKTLLIYVIILFFAAVLTYAFRYFWRIMIFGASMRLGKILRSRLYHKYTSMSPSFFQERRTGDLMAHATNDIRAVQNTAGGGVLTIADSLMSGGAVLITMAITVDWRLTLIVMIPLPIMIILTSYYGKLLNRGFKKAQAAFSQLNDKTQESIAGIKVTKTFGYEKNDQADFKSLSDDVVNKNLKVSKIDALFDPTIMAVIGVSYFLAIFFGARMVINDDITIGQLVTFTTYLGMMVWPLLALGLFFNIVQRGHASYERINEIINVKNEVNTEVETHNIPEGDIQFNLKNFSFPNDESIALSNVQFTISKGSTIGIVGRTGSGKSALIRLLLREFDTERANEIKYGDQPLRHFDISSLRAQFGYVPQDHFLFSTSIRNNIAFSDPSLENKIIYNASKTSYIHEDILSFPEGYDTVVGERGVSLSGGQKQRISIARALIMNPPVLILDDSLSAVDAETEEHILENMQSVRQGKTNIITAHRMSAVSHADMIVVMDEGTIIERGTHQELMSIKGWYYETYQAQALHEEIASSLDELAKGDDSNGTKS</sequence>
<evidence type="ECO:0000313" key="11">
    <source>
        <dbReference type="EMBL" id="MBS3696958.1"/>
    </source>
</evidence>
<evidence type="ECO:0000256" key="7">
    <source>
        <dbReference type="ARBA" id="ARBA00025074"/>
    </source>
</evidence>
<dbReference type="PROSITE" id="PS50893">
    <property type="entry name" value="ABC_TRANSPORTER_2"/>
    <property type="match status" value="1"/>
</dbReference>
<organism evidence="11 12">
    <name type="scientific">Mammaliicoccus fleurettii</name>
    <dbReference type="NCBI Taxonomy" id="150056"/>
    <lineage>
        <taxon>Bacteria</taxon>
        <taxon>Bacillati</taxon>
        <taxon>Bacillota</taxon>
        <taxon>Bacilli</taxon>
        <taxon>Bacillales</taxon>
        <taxon>Staphylococcaceae</taxon>
        <taxon>Mammaliicoccus</taxon>
    </lineage>
</organism>
<name>A0ABS5MM14_9STAP</name>
<dbReference type="InterPro" id="IPR036640">
    <property type="entry name" value="ABC1_TM_sf"/>
</dbReference>
<feature type="transmembrane region" description="Helical" evidence="8">
    <location>
        <begin position="134"/>
        <end position="154"/>
    </location>
</feature>
<dbReference type="RefSeq" id="WP_115337100.1">
    <property type="nucleotide sequence ID" value="NZ_JAEPSA010000008.1"/>
</dbReference>
<keyword evidence="4 11" id="KW-0067">ATP-binding</keyword>
<evidence type="ECO:0000256" key="8">
    <source>
        <dbReference type="SAM" id="Phobius"/>
    </source>
</evidence>
<comment type="subcellular location">
    <subcellularLocation>
        <location evidence="1">Cell membrane</location>
        <topology evidence="1">Multi-pass membrane protein</topology>
    </subcellularLocation>
</comment>
<dbReference type="EMBL" id="JAGXBM010000006">
    <property type="protein sequence ID" value="MBS3696958.1"/>
    <property type="molecule type" value="Genomic_DNA"/>
</dbReference>
<dbReference type="PANTHER" id="PTHR43394:SF1">
    <property type="entry name" value="ATP-BINDING CASSETTE SUB-FAMILY B MEMBER 10, MITOCHONDRIAL"/>
    <property type="match status" value="1"/>
</dbReference>
<gene>
    <name evidence="11" type="ORF">JJQ58_05725</name>
</gene>
<dbReference type="PANTHER" id="PTHR43394">
    <property type="entry name" value="ATP-DEPENDENT PERMEASE MDL1, MITOCHONDRIAL"/>
    <property type="match status" value="1"/>
</dbReference>
<dbReference type="Pfam" id="PF00005">
    <property type="entry name" value="ABC_tran"/>
    <property type="match status" value="1"/>
</dbReference>
<protein>
    <submittedName>
        <fullName evidence="11">ATP-binding cassette domain-containing protein</fullName>
    </submittedName>
</protein>
<feature type="transmembrane region" description="Helical" evidence="8">
    <location>
        <begin position="160"/>
        <end position="178"/>
    </location>
</feature>
<keyword evidence="12" id="KW-1185">Reference proteome</keyword>
<dbReference type="Pfam" id="PF00664">
    <property type="entry name" value="ABC_membrane"/>
    <property type="match status" value="1"/>
</dbReference>
<comment type="function">
    <text evidence="7">May be involved in multidrug export. Transmembrane domains (TMD) form a pore in the cell membrane and the ATP-binding domain (NBD) is responsible for energy generation.</text>
</comment>
<accession>A0ABS5MM14</accession>
<keyword evidence="6 8" id="KW-0472">Membrane</keyword>
<evidence type="ECO:0000256" key="4">
    <source>
        <dbReference type="ARBA" id="ARBA00022840"/>
    </source>
</evidence>
<dbReference type="CDD" id="cd18541">
    <property type="entry name" value="ABC_6TM_TmrB_like"/>
    <property type="match status" value="1"/>
</dbReference>
<feature type="transmembrane region" description="Helical" evidence="8">
    <location>
        <begin position="280"/>
        <end position="301"/>
    </location>
</feature>
<evidence type="ECO:0000256" key="1">
    <source>
        <dbReference type="ARBA" id="ARBA00004651"/>
    </source>
</evidence>
<evidence type="ECO:0000256" key="6">
    <source>
        <dbReference type="ARBA" id="ARBA00023136"/>
    </source>
</evidence>
<dbReference type="PROSITE" id="PS50929">
    <property type="entry name" value="ABC_TM1F"/>
    <property type="match status" value="1"/>
</dbReference>
<evidence type="ECO:0000259" key="9">
    <source>
        <dbReference type="PROSITE" id="PS50893"/>
    </source>
</evidence>
<dbReference type="InterPro" id="IPR003593">
    <property type="entry name" value="AAA+_ATPase"/>
</dbReference>
<proteinExistence type="predicted"/>
<reference evidence="11 12" key="1">
    <citation type="submission" date="2021-05" db="EMBL/GenBank/DDBJ databases">
        <title>Staphylococcus fleurettii isolated from lake water in First Nation community in Manitoba, Canada.</title>
        <authorList>
            <person name="Bashar S."/>
            <person name="Murdock A."/>
            <person name="Patidar R."/>
            <person name="Golding G."/>
            <person name="Farenhorst A."/>
            <person name="Kumar A."/>
        </authorList>
    </citation>
    <scope>NUCLEOTIDE SEQUENCE [LARGE SCALE GENOMIC DNA]</scope>
    <source>
        <strain evidence="11 12">SF002</strain>
    </source>
</reference>
<feature type="domain" description="ABC transmembrane type-1" evidence="10">
    <location>
        <begin position="19"/>
        <end position="303"/>
    </location>
</feature>
<dbReference type="InterPro" id="IPR017871">
    <property type="entry name" value="ABC_transporter-like_CS"/>
</dbReference>
<feature type="domain" description="ABC transporter" evidence="9">
    <location>
        <begin position="337"/>
        <end position="571"/>
    </location>
</feature>
<dbReference type="InterPro" id="IPR003439">
    <property type="entry name" value="ABC_transporter-like_ATP-bd"/>
</dbReference>
<dbReference type="SUPFAM" id="SSF90123">
    <property type="entry name" value="ABC transporter transmembrane region"/>
    <property type="match status" value="1"/>
</dbReference>
<evidence type="ECO:0000256" key="2">
    <source>
        <dbReference type="ARBA" id="ARBA00022692"/>
    </source>
</evidence>
<dbReference type="InterPro" id="IPR039421">
    <property type="entry name" value="Type_1_exporter"/>
</dbReference>
<dbReference type="InterPro" id="IPR027417">
    <property type="entry name" value="P-loop_NTPase"/>
</dbReference>